<dbReference type="RefSeq" id="WP_182667405.1">
    <property type="nucleotide sequence ID" value="NZ_VKHS01001266.1"/>
</dbReference>
<accession>A0A7W3T8H7</accession>
<dbReference type="CDD" id="cd03062">
    <property type="entry name" value="TRX_Fd_Sucrase"/>
    <property type="match status" value="1"/>
</dbReference>
<evidence type="ECO:0000313" key="2">
    <source>
        <dbReference type="EMBL" id="MBB0232889.1"/>
    </source>
</evidence>
<dbReference type="Proteomes" id="UP000530234">
    <property type="component" value="Unassembled WGS sequence"/>
</dbReference>
<evidence type="ECO:0000256" key="1">
    <source>
        <dbReference type="SAM" id="MobiDB-lite"/>
    </source>
</evidence>
<dbReference type="SUPFAM" id="SSF52833">
    <property type="entry name" value="Thioredoxin-like"/>
    <property type="match status" value="1"/>
</dbReference>
<dbReference type="PANTHER" id="PTHR31902:SF22">
    <property type="entry name" value="SLL1203 PROTEIN"/>
    <property type="match status" value="1"/>
</dbReference>
<protein>
    <submittedName>
        <fullName evidence="2">Sucrase ferredoxin</fullName>
    </submittedName>
</protein>
<keyword evidence="3" id="KW-1185">Reference proteome</keyword>
<dbReference type="Gene3D" id="3.40.30.10">
    <property type="entry name" value="Glutaredoxin"/>
    <property type="match status" value="1"/>
</dbReference>
<name>A0A7W3T8H7_9ACTN</name>
<dbReference type="Pfam" id="PF06999">
    <property type="entry name" value="Suc_Fer-like"/>
    <property type="match status" value="1"/>
</dbReference>
<evidence type="ECO:0000313" key="3">
    <source>
        <dbReference type="Proteomes" id="UP000530234"/>
    </source>
</evidence>
<reference evidence="3" key="1">
    <citation type="submission" date="2019-10" db="EMBL/GenBank/DDBJ databases">
        <title>Streptomyces sp. nov., a novel actinobacterium isolated from alkaline environment.</title>
        <authorList>
            <person name="Golinska P."/>
        </authorList>
    </citation>
    <scope>NUCLEOTIDE SEQUENCE [LARGE SCALE GENOMIC DNA]</scope>
    <source>
        <strain evidence="3">DSM 42108</strain>
    </source>
</reference>
<dbReference type="InterPro" id="IPR036249">
    <property type="entry name" value="Thioredoxin-like_sf"/>
</dbReference>
<proteinExistence type="predicted"/>
<feature type="non-terminal residue" evidence="2">
    <location>
        <position position="326"/>
    </location>
</feature>
<dbReference type="InterPro" id="IPR009737">
    <property type="entry name" value="Aim32/Apd1-like"/>
</dbReference>
<organism evidence="2 3">
    <name type="scientific">Streptomyces calidiresistens</name>
    <dbReference type="NCBI Taxonomy" id="1485586"/>
    <lineage>
        <taxon>Bacteria</taxon>
        <taxon>Bacillati</taxon>
        <taxon>Actinomycetota</taxon>
        <taxon>Actinomycetes</taxon>
        <taxon>Kitasatosporales</taxon>
        <taxon>Streptomycetaceae</taxon>
        <taxon>Streptomyces</taxon>
    </lineage>
</organism>
<dbReference type="PANTHER" id="PTHR31902">
    <property type="entry name" value="ACTIN PATCHES DISTAL PROTEIN 1"/>
    <property type="match status" value="1"/>
</dbReference>
<feature type="region of interest" description="Disordered" evidence="1">
    <location>
        <begin position="261"/>
        <end position="281"/>
    </location>
</feature>
<gene>
    <name evidence="2" type="ORF">FOE67_26210</name>
</gene>
<sequence>MTTCSSLSVLRKEPLAGTAAVARTWVLFEQPGPWGPRALTDGRLDPATGALLESWTAYGVRTALIRSPGRHADRGRNGPRRAFLAHTLPGRARVLTAVLDSDGGAEYLAGLAPEALAAGEFEAAGARARAEGGPWETYRGDPLVLVCTNGRRDRCCAVLGRPLATEAAAGGGAAVWEVTHLGGHRFSPTLLVLPHGYAYGRMTGPAVKAVVEAVRDGRVVTEGCRGRSAWDPLGQAAELAVRGTTGERGADALEVFALAPEPGESDDPSTGAVGEPAEPWVGVRRRDGTAAWRVRVERGATVPPLPASCGARALPQARVLATGVEP</sequence>
<comment type="caution">
    <text evidence="2">The sequence shown here is derived from an EMBL/GenBank/DDBJ whole genome shotgun (WGS) entry which is preliminary data.</text>
</comment>
<dbReference type="AlphaFoldDB" id="A0A7W3T8H7"/>
<dbReference type="EMBL" id="VKHS01001266">
    <property type="protein sequence ID" value="MBB0232889.1"/>
    <property type="molecule type" value="Genomic_DNA"/>
</dbReference>